<dbReference type="Proteomes" id="UP001596524">
    <property type="component" value="Unassembled WGS sequence"/>
</dbReference>
<dbReference type="EMBL" id="JBHTCH010000025">
    <property type="protein sequence ID" value="MFC7362438.1"/>
    <property type="molecule type" value="Genomic_DNA"/>
</dbReference>
<reference evidence="2" key="1">
    <citation type="journal article" date="2019" name="Int. J. Syst. Evol. Microbiol.">
        <title>The Global Catalogue of Microorganisms (GCM) 10K type strain sequencing project: providing services to taxonomists for standard genome sequencing and annotation.</title>
        <authorList>
            <consortium name="The Broad Institute Genomics Platform"/>
            <consortium name="The Broad Institute Genome Sequencing Center for Infectious Disease"/>
            <person name="Wu L."/>
            <person name="Ma J."/>
        </authorList>
    </citation>
    <scope>NUCLEOTIDE SEQUENCE [LARGE SCALE GENOMIC DNA]</scope>
    <source>
        <strain evidence="2">FCH27</strain>
    </source>
</reference>
<organism evidence="1 2">
    <name type="scientific">Nocardioides astragali</name>
    <dbReference type="NCBI Taxonomy" id="1776736"/>
    <lineage>
        <taxon>Bacteria</taxon>
        <taxon>Bacillati</taxon>
        <taxon>Actinomycetota</taxon>
        <taxon>Actinomycetes</taxon>
        <taxon>Propionibacteriales</taxon>
        <taxon>Nocardioidaceae</taxon>
        <taxon>Nocardioides</taxon>
    </lineage>
</organism>
<dbReference type="RefSeq" id="WP_255889135.1">
    <property type="nucleotide sequence ID" value="NZ_JAFMZM010000001.1"/>
</dbReference>
<dbReference type="InterPro" id="IPR029058">
    <property type="entry name" value="AB_hydrolase_fold"/>
</dbReference>
<proteinExistence type="predicted"/>
<keyword evidence="2" id="KW-1185">Reference proteome</keyword>
<sequence>MRTAPNSPAVPSRSDVVVSEVRLPVGTHDGETHVAATVYAPADLAGPATVVCAFPGGGYGRRYYEIDHVDVHGPGQASWHAARGIVFVAFDPYGDGDGTHLPEESRGLRETCAAMHQATTSIKSMLEGGTLWPQSAPVTVDRLVGVGHSLGGMQLVAQQAWHSTFDAVAVLGWSCVQTVVPTADGKDFLSPHHDPSAAALDAAWAGPLVDERSHLRFAYYWDDVSPGLVEEEMGVGFPVRTADPLPAWITPRFPPFAAVCLEPGIVGEEAASITVPVFISAGERDVLKDLGQEVPAYSASRDITMFKVPRCAHMHNLSPQRELLWDRLHRWVVSL</sequence>
<evidence type="ECO:0000313" key="1">
    <source>
        <dbReference type="EMBL" id="MFC7362438.1"/>
    </source>
</evidence>
<evidence type="ECO:0008006" key="3">
    <source>
        <dbReference type="Google" id="ProtNLM"/>
    </source>
</evidence>
<gene>
    <name evidence="1" type="ORF">ACFQO6_19370</name>
</gene>
<dbReference type="Gene3D" id="3.40.50.1820">
    <property type="entry name" value="alpha/beta hydrolase"/>
    <property type="match status" value="1"/>
</dbReference>
<accession>A0ABW2N843</accession>
<evidence type="ECO:0000313" key="2">
    <source>
        <dbReference type="Proteomes" id="UP001596524"/>
    </source>
</evidence>
<dbReference type="SUPFAM" id="SSF53474">
    <property type="entry name" value="alpha/beta-Hydrolases"/>
    <property type="match status" value="1"/>
</dbReference>
<name>A0ABW2N843_9ACTN</name>
<protein>
    <recommendedName>
        <fullName evidence="3">Alpha/beta hydrolase</fullName>
    </recommendedName>
</protein>
<comment type="caution">
    <text evidence="1">The sequence shown here is derived from an EMBL/GenBank/DDBJ whole genome shotgun (WGS) entry which is preliminary data.</text>
</comment>